<evidence type="ECO:0000256" key="1">
    <source>
        <dbReference type="SAM" id="SignalP"/>
    </source>
</evidence>
<feature type="domain" description="3-keto-alpha-glucoside-1,2-lyase/3-keto-2-hydroxy-glucal hydratase" evidence="2">
    <location>
        <begin position="45"/>
        <end position="246"/>
    </location>
</feature>
<keyword evidence="1" id="KW-0732">Signal</keyword>
<dbReference type="InterPro" id="IPR010496">
    <property type="entry name" value="AL/BT2_dom"/>
</dbReference>
<feature type="signal peptide" evidence="1">
    <location>
        <begin position="1"/>
        <end position="23"/>
    </location>
</feature>
<evidence type="ECO:0000313" key="3">
    <source>
        <dbReference type="EMBL" id="GAA4320105.1"/>
    </source>
</evidence>
<gene>
    <name evidence="3" type="ORF">GCM10023143_34050</name>
</gene>
<reference evidence="4" key="1">
    <citation type="journal article" date="2019" name="Int. J. Syst. Evol. Microbiol.">
        <title>The Global Catalogue of Microorganisms (GCM) 10K type strain sequencing project: providing services to taxonomists for standard genome sequencing and annotation.</title>
        <authorList>
            <consortium name="The Broad Institute Genomics Platform"/>
            <consortium name="The Broad Institute Genome Sequencing Center for Infectious Disease"/>
            <person name="Wu L."/>
            <person name="Ma J."/>
        </authorList>
    </citation>
    <scope>NUCLEOTIDE SEQUENCE [LARGE SCALE GENOMIC DNA]</scope>
    <source>
        <strain evidence="4">JCM 17664</strain>
    </source>
</reference>
<keyword evidence="4" id="KW-1185">Reference proteome</keyword>
<name>A0ABP8G9L9_9BACT</name>
<dbReference type="RefSeq" id="WP_344981639.1">
    <property type="nucleotide sequence ID" value="NZ_BAABFN010000022.1"/>
</dbReference>
<feature type="chain" id="PRO_5045471366" description="3-keto-alpha-glucoside-1,2-lyase/3-keto-2-hydroxy-glucal hydratase domain-containing protein" evidence="1">
    <location>
        <begin position="24"/>
        <end position="248"/>
    </location>
</feature>
<comment type="caution">
    <text evidence="3">The sequence shown here is derived from an EMBL/GenBank/DDBJ whole genome shotgun (WGS) entry which is preliminary data.</text>
</comment>
<sequence length="248" mass="27662">MTTMKKIALILASLLCGFFASKAAGSGSVVFTDTLPRTDKAANAWEILFNGSSTDKWTGTNGRPFPSDGWTVKGGRLFLSKQGFGDIITKEKFTDFELVLDFNLTTGANSGIKYFVNKIKDAGSGKTVINGPEYQIIDDYNHPAVKNHVHDVGSTAACYLLYPPENKKLYSAGRWNHVRIIVRGRHVEHWLNGVKVLSYERGSQDFREKVAGTKFKDLVGYGEQPEGHILLTDHGDKVYFRNIKIRRL</sequence>
<organism evidence="3 4">
    <name type="scientific">Compostibacter hankyongensis</name>
    <dbReference type="NCBI Taxonomy" id="1007089"/>
    <lineage>
        <taxon>Bacteria</taxon>
        <taxon>Pseudomonadati</taxon>
        <taxon>Bacteroidota</taxon>
        <taxon>Chitinophagia</taxon>
        <taxon>Chitinophagales</taxon>
        <taxon>Chitinophagaceae</taxon>
        <taxon>Compostibacter</taxon>
    </lineage>
</organism>
<proteinExistence type="predicted"/>
<protein>
    <recommendedName>
        <fullName evidence="2">3-keto-alpha-glucoside-1,2-lyase/3-keto-2-hydroxy-glucal hydratase domain-containing protein</fullName>
    </recommendedName>
</protein>
<accession>A0ABP8G9L9</accession>
<evidence type="ECO:0000259" key="2">
    <source>
        <dbReference type="Pfam" id="PF06439"/>
    </source>
</evidence>
<dbReference type="Proteomes" id="UP001501207">
    <property type="component" value="Unassembled WGS sequence"/>
</dbReference>
<evidence type="ECO:0000313" key="4">
    <source>
        <dbReference type="Proteomes" id="UP001501207"/>
    </source>
</evidence>
<dbReference type="EMBL" id="BAABFN010000022">
    <property type="protein sequence ID" value="GAA4320105.1"/>
    <property type="molecule type" value="Genomic_DNA"/>
</dbReference>
<dbReference type="Gene3D" id="2.60.120.560">
    <property type="entry name" value="Exo-inulinase, domain 1"/>
    <property type="match status" value="1"/>
</dbReference>
<dbReference type="Pfam" id="PF06439">
    <property type="entry name" value="3keto-disac_hyd"/>
    <property type="match status" value="1"/>
</dbReference>